<keyword evidence="2 7" id="KW-0699">rRNA-binding</keyword>
<dbReference type="Proteomes" id="UP000014541">
    <property type="component" value="Unassembled WGS sequence"/>
</dbReference>
<dbReference type="STRING" id="1125699.HMPREF9194_01137"/>
<protein>
    <recommendedName>
        <fullName evidence="6 7">Large ribosomal subunit protein bL9</fullName>
    </recommendedName>
</protein>
<dbReference type="HOGENOM" id="CLU_078938_1_2_12"/>
<proteinExistence type="inferred from homology"/>
<keyword evidence="11" id="KW-1185">Reference proteome</keyword>
<dbReference type="SUPFAM" id="SSF55658">
    <property type="entry name" value="L9 N-domain-like"/>
    <property type="match status" value="1"/>
</dbReference>
<gene>
    <name evidence="7" type="primary">rplI</name>
    <name evidence="10" type="ORF">HMPREF9194_01137</name>
</gene>
<dbReference type="PROSITE" id="PS00651">
    <property type="entry name" value="RIBOSOMAL_L9"/>
    <property type="match status" value="1"/>
</dbReference>
<accession>S3JXV6</accession>
<keyword evidence="3 7" id="KW-0694">RNA-binding</keyword>
<dbReference type="InterPro" id="IPR000244">
    <property type="entry name" value="Ribosomal_bL9"/>
</dbReference>
<dbReference type="GO" id="GO:0003735">
    <property type="term" value="F:structural constituent of ribosome"/>
    <property type="evidence" value="ECO:0007669"/>
    <property type="project" value="InterPro"/>
</dbReference>
<dbReference type="PANTHER" id="PTHR21368">
    <property type="entry name" value="50S RIBOSOMAL PROTEIN L9"/>
    <property type="match status" value="1"/>
</dbReference>
<dbReference type="InterPro" id="IPR020069">
    <property type="entry name" value="Ribosomal_bL9_C"/>
</dbReference>
<dbReference type="GO" id="GO:0019843">
    <property type="term" value="F:rRNA binding"/>
    <property type="evidence" value="ECO:0007669"/>
    <property type="project" value="UniProtKB-UniRule"/>
</dbReference>
<dbReference type="Gene3D" id="3.40.5.10">
    <property type="entry name" value="Ribosomal protein L9, N-terminal domain"/>
    <property type="match status" value="1"/>
</dbReference>
<dbReference type="OrthoDB" id="9788336at2"/>
<dbReference type="Pfam" id="PF01281">
    <property type="entry name" value="Ribosomal_L9_N"/>
    <property type="match status" value="1"/>
</dbReference>
<dbReference type="InterPro" id="IPR036791">
    <property type="entry name" value="Ribosomal_bL9_C_sf"/>
</dbReference>
<dbReference type="GO" id="GO:1990904">
    <property type="term" value="C:ribonucleoprotein complex"/>
    <property type="evidence" value="ECO:0007669"/>
    <property type="project" value="UniProtKB-KW"/>
</dbReference>
<evidence type="ECO:0000256" key="8">
    <source>
        <dbReference type="SAM" id="MobiDB-lite"/>
    </source>
</evidence>
<keyword evidence="5 7" id="KW-0687">Ribonucleoprotein</keyword>
<evidence type="ECO:0000256" key="5">
    <source>
        <dbReference type="ARBA" id="ARBA00023274"/>
    </source>
</evidence>
<dbReference type="EMBL" id="ATFF01000006">
    <property type="protein sequence ID" value="EPF30813.1"/>
    <property type="molecule type" value="Genomic_DNA"/>
</dbReference>
<dbReference type="InterPro" id="IPR036935">
    <property type="entry name" value="Ribosomal_bL9_N_sf"/>
</dbReference>
<dbReference type="eggNOG" id="COG0359">
    <property type="taxonomic scope" value="Bacteria"/>
</dbReference>
<dbReference type="RefSeq" id="WP_016525424.1">
    <property type="nucleotide sequence ID" value="NZ_KE332518.1"/>
</dbReference>
<dbReference type="GO" id="GO:0005840">
    <property type="term" value="C:ribosome"/>
    <property type="evidence" value="ECO:0007669"/>
    <property type="project" value="UniProtKB-KW"/>
</dbReference>
<evidence type="ECO:0000256" key="2">
    <source>
        <dbReference type="ARBA" id="ARBA00022730"/>
    </source>
</evidence>
<evidence type="ECO:0000256" key="6">
    <source>
        <dbReference type="ARBA" id="ARBA00035292"/>
    </source>
</evidence>
<evidence type="ECO:0000256" key="4">
    <source>
        <dbReference type="ARBA" id="ARBA00022980"/>
    </source>
</evidence>
<keyword evidence="4 7" id="KW-0689">Ribosomal protein</keyword>
<evidence type="ECO:0000313" key="10">
    <source>
        <dbReference type="EMBL" id="EPF30813.1"/>
    </source>
</evidence>
<dbReference type="InterPro" id="IPR020594">
    <property type="entry name" value="Ribosomal_bL9_bac/chp"/>
</dbReference>
<dbReference type="NCBIfam" id="TIGR00158">
    <property type="entry name" value="L9"/>
    <property type="match status" value="1"/>
</dbReference>
<organism evidence="10 11">
    <name type="scientific">Treponema maltophilum ATCC 51939</name>
    <dbReference type="NCBI Taxonomy" id="1125699"/>
    <lineage>
        <taxon>Bacteria</taxon>
        <taxon>Pseudomonadati</taxon>
        <taxon>Spirochaetota</taxon>
        <taxon>Spirochaetia</taxon>
        <taxon>Spirochaetales</taxon>
        <taxon>Treponemataceae</taxon>
        <taxon>Treponema</taxon>
    </lineage>
</organism>
<evidence type="ECO:0000313" key="11">
    <source>
        <dbReference type="Proteomes" id="UP000014541"/>
    </source>
</evidence>
<sequence>MKVILNDDVKHLGEMGDVKTVANGYARNYLFPRSLALPYNDVTVAWFEGRKEEIEARKQAKRDASASIKEKLSAHTITIVMAAGQNGKLYGAVTSQTVADALAKDGFEIERKRIDIPGVTVKSVGKYTVTVRLYESETAEFPLIVEAQKEADTGAAKASAGKAKKDRRNAEATETEQAGADESADEQEPAEQAETEEAVEQPVPESTENTDEAAGSENAAE</sequence>
<dbReference type="Pfam" id="PF03948">
    <property type="entry name" value="Ribosomal_L9_C"/>
    <property type="match status" value="1"/>
</dbReference>
<feature type="region of interest" description="Disordered" evidence="8">
    <location>
        <begin position="152"/>
        <end position="221"/>
    </location>
</feature>
<dbReference type="InterPro" id="IPR020070">
    <property type="entry name" value="Ribosomal_bL9_N"/>
</dbReference>
<dbReference type="AlphaFoldDB" id="S3JXV6"/>
<comment type="similarity">
    <text evidence="1 7">Belongs to the bacterial ribosomal protein bL9 family.</text>
</comment>
<comment type="function">
    <text evidence="7">Binds to the 23S rRNA.</text>
</comment>
<dbReference type="SUPFAM" id="SSF55653">
    <property type="entry name" value="Ribosomal protein L9 C-domain"/>
    <property type="match status" value="1"/>
</dbReference>
<evidence type="ECO:0000256" key="1">
    <source>
        <dbReference type="ARBA" id="ARBA00010605"/>
    </source>
</evidence>
<evidence type="ECO:0000256" key="7">
    <source>
        <dbReference type="HAMAP-Rule" id="MF_00503"/>
    </source>
</evidence>
<dbReference type="PATRIC" id="fig|1125699.3.peg.1157"/>
<evidence type="ECO:0000259" key="9">
    <source>
        <dbReference type="PROSITE" id="PS00651"/>
    </source>
</evidence>
<reference evidence="10 11" key="1">
    <citation type="submission" date="2013-04" db="EMBL/GenBank/DDBJ databases">
        <title>The Genome Sequence of Treponema maltophilum ATCC 51939.</title>
        <authorList>
            <consortium name="The Broad Institute Genomics Platform"/>
            <person name="Earl A."/>
            <person name="Ward D."/>
            <person name="Feldgarden M."/>
            <person name="Gevers D."/>
            <person name="Leonetti C."/>
            <person name="Blanton J.M."/>
            <person name="Dewhirst F.E."/>
            <person name="Izard J."/>
            <person name="Walker B."/>
            <person name="Young S."/>
            <person name="Zeng Q."/>
            <person name="Gargeya S."/>
            <person name="Fitzgerald M."/>
            <person name="Haas B."/>
            <person name="Abouelleil A."/>
            <person name="Allen A.W."/>
            <person name="Alvarado L."/>
            <person name="Arachchi H.M."/>
            <person name="Berlin A.M."/>
            <person name="Chapman S.B."/>
            <person name="Gainer-Dewar J."/>
            <person name="Goldberg J."/>
            <person name="Griggs A."/>
            <person name="Gujja S."/>
            <person name="Hansen M."/>
            <person name="Howarth C."/>
            <person name="Imamovic A."/>
            <person name="Ireland A."/>
            <person name="Larimer J."/>
            <person name="McCowan C."/>
            <person name="Murphy C."/>
            <person name="Pearson M."/>
            <person name="Poon T.W."/>
            <person name="Priest M."/>
            <person name="Roberts A."/>
            <person name="Saif S."/>
            <person name="Shea T."/>
            <person name="Sisk P."/>
            <person name="Sykes S."/>
            <person name="Wortman J."/>
            <person name="Nusbaum C."/>
            <person name="Birren B."/>
        </authorList>
    </citation>
    <scope>NUCLEOTIDE SEQUENCE [LARGE SCALE GENOMIC DNA]</scope>
    <source>
        <strain evidence="10 11">ATCC 51939</strain>
    </source>
</reference>
<name>S3JXV6_TREMA</name>
<dbReference type="InterPro" id="IPR009027">
    <property type="entry name" value="Ribosomal_bL9/RNase_H1_N"/>
</dbReference>
<feature type="compositionally biased region" description="Acidic residues" evidence="8">
    <location>
        <begin position="182"/>
        <end position="199"/>
    </location>
</feature>
<evidence type="ECO:0000256" key="3">
    <source>
        <dbReference type="ARBA" id="ARBA00022884"/>
    </source>
</evidence>
<feature type="domain" description="Ribosomal protein L9" evidence="9">
    <location>
        <begin position="13"/>
        <end position="40"/>
    </location>
</feature>
<dbReference type="GO" id="GO:0006412">
    <property type="term" value="P:translation"/>
    <property type="evidence" value="ECO:0007669"/>
    <property type="project" value="UniProtKB-UniRule"/>
</dbReference>
<dbReference type="Gene3D" id="3.10.430.100">
    <property type="entry name" value="Ribosomal protein L9, C-terminal domain"/>
    <property type="match status" value="1"/>
</dbReference>
<dbReference type="HAMAP" id="MF_00503">
    <property type="entry name" value="Ribosomal_bL9"/>
    <property type="match status" value="1"/>
</dbReference>
<comment type="caution">
    <text evidence="10">The sequence shown here is derived from an EMBL/GenBank/DDBJ whole genome shotgun (WGS) entry which is preliminary data.</text>
</comment>